<reference evidence="1 2" key="1">
    <citation type="submission" date="2014-04" db="EMBL/GenBank/DDBJ databases">
        <title>The Genome Sequence of Thermoanaerobaculum aquaticum MP-01, The First Cultivated Group 23 Acidobacterium.</title>
        <authorList>
            <person name="Stamps B.W."/>
            <person name="Losey N.A."/>
            <person name="Lawson P.A."/>
            <person name="Stevenson B.S."/>
        </authorList>
    </citation>
    <scope>NUCLEOTIDE SEQUENCE [LARGE SCALE GENOMIC DNA]</scope>
    <source>
        <strain evidence="1 2">MP-01</strain>
    </source>
</reference>
<organism evidence="1 2">
    <name type="scientific">Thermoanaerobaculum aquaticum</name>
    <dbReference type="NCBI Taxonomy" id="1312852"/>
    <lineage>
        <taxon>Bacteria</taxon>
        <taxon>Pseudomonadati</taxon>
        <taxon>Acidobacteriota</taxon>
        <taxon>Thermoanaerobaculia</taxon>
        <taxon>Thermoanaerobaculales</taxon>
        <taxon>Thermoanaerobaculaceae</taxon>
        <taxon>Thermoanaerobaculum</taxon>
    </lineage>
</organism>
<keyword evidence="2" id="KW-1185">Reference proteome</keyword>
<comment type="caution">
    <text evidence="1">The sequence shown here is derived from an EMBL/GenBank/DDBJ whole genome shotgun (WGS) entry which is preliminary data.</text>
</comment>
<name>A0A062XY07_9BACT</name>
<proteinExistence type="predicted"/>
<dbReference type="EMBL" id="JMFG01000036">
    <property type="protein sequence ID" value="KDA53006.1"/>
    <property type="molecule type" value="Genomic_DNA"/>
</dbReference>
<dbReference type="STRING" id="1312852.EG19_08395"/>
<sequence length="103" mass="10623">MRGRALGLLMLAAVGLVELGEPFLGMSHQSASQPPVQEVSFGGLVSPSESLALPDARGKSEAVVVAADDSISPVGLDQQYLHLGSGSFTPLGPLAQVRPPMRC</sequence>
<protein>
    <submittedName>
        <fullName evidence="1">Uncharacterized protein</fullName>
    </submittedName>
</protein>
<gene>
    <name evidence="1" type="ORF">EG19_08395</name>
</gene>
<dbReference type="Proteomes" id="UP000027284">
    <property type="component" value="Unassembled WGS sequence"/>
</dbReference>
<dbReference type="AlphaFoldDB" id="A0A062XY07"/>
<evidence type="ECO:0000313" key="1">
    <source>
        <dbReference type="EMBL" id="KDA53006.1"/>
    </source>
</evidence>
<evidence type="ECO:0000313" key="2">
    <source>
        <dbReference type="Proteomes" id="UP000027284"/>
    </source>
</evidence>
<accession>A0A062XY07</accession>